<name>A0ABY3X0V0_9GAMM</name>
<dbReference type="InterPro" id="IPR058630">
    <property type="entry name" value="T4_Y16D"/>
</dbReference>
<evidence type="ECO:0008006" key="3">
    <source>
        <dbReference type="Google" id="ProtNLM"/>
    </source>
</evidence>
<proteinExistence type="predicted"/>
<keyword evidence="2" id="KW-1185">Reference proteome</keyword>
<dbReference type="Proteomes" id="UP000829542">
    <property type="component" value="Chromosome"/>
</dbReference>
<accession>A0ABY3X0V0</accession>
<reference evidence="1 2" key="1">
    <citation type="submission" date="2022-03" db="EMBL/GenBank/DDBJ databases">
        <title>Ignatzschineria rhizosphaerae HR5S32.</title>
        <authorList>
            <person name="Sun J.Q."/>
            <person name="Feng J.Y."/>
        </authorList>
    </citation>
    <scope>NUCLEOTIDE SEQUENCE [LARGE SCALE GENOMIC DNA]</scope>
    <source>
        <strain evidence="1 2">HR5S32</strain>
    </source>
</reference>
<dbReference type="RefSeq" id="WP_242148700.1">
    <property type="nucleotide sequence ID" value="NZ_CP093379.1"/>
</dbReference>
<dbReference type="Pfam" id="PF26092">
    <property type="entry name" value="T4_Y16D"/>
    <property type="match status" value="1"/>
</dbReference>
<sequence>MSEKQERIVGASLLVSYETSDKYDNELRIDGADWGFIRGGQVYSNIRDVYGIHGQSEGFFTNKNRFVDPKEAMGIAIEAGQLSEIREKIQYGYGLAGYESYNPDTDEALEELKASLLKRGLKPEDLY</sequence>
<evidence type="ECO:0000313" key="2">
    <source>
        <dbReference type="Proteomes" id="UP000829542"/>
    </source>
</evidence>
<protein>
    <recommendedName>
        <fullName evidence="3">Bacterial toxin 44 domain-containing protein</fullName>
    </recommendedName>
</protein>
<dbReference type="EMBL" id="CP093379">
    <property type="protein sequence ID" value="UNM95930.1"/>
    <property type="molecule type" value="Genomic_DNA"/>
</dbReference>
<organism evidence="1 2">
    <name type="scientific">Ignatzschineria rhizosphaerae</name>
    <dbReference type="NCBI Taxonomy" id="2923279"/>
    <lineage>
        <taxon>Bacteria</taxon>
        <taxon>Pseudomonadati</taxon>
        <taxon>Pseudomonadota</taxon>
        <taxon>Gammaproteobacteria</taxon>
        <taxon>Cardiobacteriales</taxon>
        <taxon>Ignatzschineriaceae</taxon>
        <taxon>Ignatzschineria</taxon>
    </lineage>
</organism>
<gene>
    <name evidence="1" type="ORF">MMG00_12115</name>
</gene>
<evidence type="ECO:0000313" key="1">
    <source>
        <dbReference type="EMBL" id="UNM95930.1"/>
    </source>
</evidence>